<protein>
    <submittedName>
        <fullName evidence="2">FKBP-type peptidylprolyl isomerase</fullName>
    </submittedName>
</protein>
<evidence type="ECO:0000313" key="3">
    <source>
        <dbReference type="EMBL" id="SDJ63987.1"/>
    </source>
</evidence>
<evidence type="ECO:0000313" key="2">
    <source>
        <dbReference type="EMBL" id="OCB68671.1"/>
    </source>
</evidence>
<dbReference type="Proteomes" id="UP000182367">
    <property type="component" value="Unassembled WGS sequence"/>
</dbReference>
<dbReference type="OrthoDB" id="1424215at2"/>
<reference evidence="3 5" key="3">
    <citation type="submission" date="2016-10" db="EMBL/GenBank/DDBJ databases">
        <authorList>
            <person name="Varghese N."/>
            <person name="Submissions S."/>
        </authorList>
    </citation>
    <scope>NUCLEOTIDE SEQUENCE [LARGE SCALE GENOMIC DNA]</scope>
    <source>
        <strain evidence="3 5">Gm-149</strain>
    </source>
</reference>
<accession>A0A1B9DG36</accession>
<dbReference type="Gene3D" id="3.10.50.40">
    <property type="match status" value="1"/>
</dbReference>
<gene>
    <name evidence="2" type="ORF">FBGL_15860</name>
    <name evidence="1" type="ORF">FGL01_22080</name>
    <name evidence="3" type="ORF">SAMN05192550_2479</name>
</gene>
<keyword evidence="2" id="KW-0413">Isomerase</keyword>
<dbReference type="AlphaFoldDB" id="A0A1B9DG36"/>
<reference evidence="1 6" key="4">
    <citation type="submission" date="2019-07" db="EMBL/GenBank/DDBJ databases">
        <title>Whole genome shotgun sequence of Flavobacterium glycines NBRC 105008.</title>
        <authorList>
            <person name="Hosoyama A."/>
            <person name="Uohara A."/>
            <person name="Ohji S."/>
            <person name="Ichikawa N."/>
        </authorList>
    </citation>
    <scope>NUCLEOTIDE SEQUENCE [LARGE SCALE GENOMIC DNA]</scope>
    <source>
        <strain evidence="1 6">NBRC 105008</strain>
    </source>
</reference>
<keyword evidence="5" id="KW-1185">Reference proteome</keyword>
<evidence type="ECO:0000313" key="4">
    <source>
        <dbReference type="Proteomes" id="UP000093226"/>
    </source>
</evidence>
<evidence type="ECO:0000313" key="5">
    <source>
        <dbReference type="Proteomes" id="UP000182367"/>
    </source>
</evidence>
<dbReference type="InterPro" id="IPR046357">
    <property type="entry name" value="PPIase_dom_sf"/>
</dbReference>
<proteinExistence type="predicted"/>
<organism evidence="2 4">
    <name type="scientific">Flavobacterium glycines</name>
    <dbReference type="NCBI Taxonomy" id="551990"/>
    <lineage>
        <taxon>Bacteria</taxon>
        <taxon>Pseudomonadati</taxon>
        <taxon>Bacteroidota</taxon>
        <taxon>Flavobacteriia</taxon>
        <taxon>Flavobacteriales</taxon>
        <taxon>Flavobacteriaceae</taxon>
        <taxon>Flavobacterium</taxon>
    </lineage>
</organism>
<dbReference type="Proteomes" id="UP000093226">
    <property type="component" value="Unassembled WGS sequence"/>
</dbReference>
<evidence type="ECO:0000313" key="6">
    <source>
        <dbReference type="Proteomes" id="UP000321579"/>
    </source>
</evidence>
<dbReference type="GO" id="GO:0003755">
    <property type="term" value="F:peptidyl-prolyl cis-trans isomerase activity"/>
    <property type="evidence" value="ECO:0007669"/>
    <property type="project" value="InterPro"/>
</dbReference>
<dbReference type="Proteomes" id="UP000321579">
    <property type="component" value="Unassembled WGS sequence"/>
</dbReference>
<dbReference type="PROSITE" id="PS51257">
    <property type="entry name" value="PROKAR_LIPOPROTEIN"/>
    <property type="match status" value="1"/>
</dbReference>
<comment type="caution">
    <text evidence="2">The sequence shown here is derived from an EMBL/GenBank/DDBJ whole genome shotgun (WGS) entry which is preliminary data.</text>
</comment>
<sequence>MNKFKYYFIVIITSLFLFSCSKDDNSFTTEPLKDYGEQFKTDSIAIKEYLETYTFVETNAPGQPEDKDVTFTKITDAVNQRSVMSYLNSSTFPKLLKKEVKLHDITYSLYYLVLREGTGEQPCNADGVLAAYKGDYLYRTTATATVPSELIATQFEKVIYPQGFLYLYQLVTGWSEVFPEFKTGTATSKSDGTVEYNNFGAGVMFLPSGLGYYSSGQGSIPSYSPLVFSFKLYAVDRTDLDNDGIPSYLEDLDGNRYMYTLASGVTNPDDTDGDGIPNYLDTDDDGDGYSTRFEITVNKVVTPFNLIPDCSGNTTNATRIKKHLDKNCH</sequence>
<reference evidence="2" key="2">
    <citation type="submission" date="2016-03" db="EMBL/GenBank/DDBJ databases">
        <authorList>
            <person name="Ploux O."/>
        </authorList>
    </citation>
    <scope>NUCLEOTIDE SEQUENCE</scope>
    <source>
        <strain evidence="2">NBRC 105008</strain>
    </source>
</reference>
<dbReference type="SUPFAM" id="SSF54534">
    <property type="entry name" value="FKBP-like"/>
    <property type="match status" value="1"/>
</dbReference>
<dbReference type="EMBL" id="FNEO01000005">
    <property type="protein sequence ID" value="SDJ63987.1"/>
    <property type="molecule type" value="Genomic_DNA"/>
</dbReference>
<dbReference type="STRING" id="551990.SAMN05192550_2479"/>
<dbReference type="RefSeq" id="WP_066330090.1">
    <property type="nucleotide sequence ID" value="NZ_BJVF01000004.1"/>
</dbReference>
<dbReference type="EMBL" id="LVEO01000030">
    <property type="protein sequence ID" value="OCB68671.1"/>
    <property type="molecule type" value="Genomic_DNA"/>
</dbReference>
<evidence type="ECO:0000313" key="1">
    <source>
        <dbReference type="EMBL" id="GEL11469.1"/>
    </source>
</evidence>
<reference evidence="4" key="1">
    <citation type="submission" date="2016-03" db="EMBL/GenBank/DDBJ databases">
        <title>Draft genome sequence of Paenibacillus glacialis DSM 22343.</title>
        <authorList>
            <person name="Shin S.-K."/>
            <person name="Yi H."/>
        </authorList>
    </citation>
    <scope>NUCLEOTIDE SEQUENCE [LARGE SCALE GENOMIC DNA]</scope>
    <source>
        <strain evidence="4">NBRC 105008</strain>
    </source>
</reference>
<dbReference type="EMBL" id="BJVF01000004">
    <property type="protein sequence ID" value="GEL11469.1"/>
    <property type="molecule type" value="Genomic_DNA"/>
</dbReference>
<name>A0A1B9DG36_9FLAO</name>